<dbReference type="PANTHER" id="PTHR43775">
    <property type="entry name" value="FATTY ACID SYNTHASE"/>
    <property type="match status" value="1"/>
</dbReference>
<dbReference type="PANTHER" id="PTHR43775:SF22">
    <property type="entry name" value="SYNTHASE, PUTATIVE (JCVI)-RELATED"/>
    <property type="match status" value="1"/>
</dbReference>
<dbReference type="Pfam" id="PF02801">
    <property type="entry name" value="Ketoacyl-synt_C"/>
    <property type="match status" value="1"/>
</dbReference>
<dbReference type="InterPro" id="IPR011032">
    <property type="entry name" value="GroES-like_sf"/>
</dbReference>
<dbReference type="InterPro" id="IPR020843">
    <property type="entry name" value="ER"/>
</dbReference>
<dbReference type="GO" id="GO:0006633">
    <property type="term" value="P:fatty acid biosynthetic process"/>
    <property type="evidence" value="ECO:0007669"/>
    <property type="project" value="TreeGrafter"/>
</dbReference>
<evidence type="ECO:0000259" key="12">
    <source>
        <dbReference type="PROSITE" id="PS52019"/>
    </source>
</evidence>
<dbReference type="Pfam" id="PF14765">
    <property type="entry name" value="PS-DH"/>
    <property type="match status" value="1"/>
</dbReference>
<evidence type="ECO:0000256" key="2">
    <source>
        <dbReference type="ARBA" id="ARBA00022450"/>
    </source>
</evidence>
<dbReference type="Gene3D" id="3.90.180.10">
    <property type="entry name" value="Medium-chain alcohol dehydrogenases, catalytic domain"/>
    <property type="match status" value="1"/>
</dbReference>
<keyword evidence="3" id="KW-0597">Phosphoprotein</keyword>
<evidence type="ECO:0000256" key="8">
    <source>
        <dbReference type="ARBA" id="ARBA00023315"/>
    </source>
</evidence>
<dbReference type="OrthoDB" id="329835at2759"/>
<dbReference type="GO" id="GO:0044550">
    <property type="term" value="P:secondary metabolite biosynthetic process"/>
    <property type="evidence" value="ECO:0007669"/>
    <property type="project" value="TreeGrafter"/>
</dbReference>
<reference evidence="13" key="1">
    <citation type="submission" date="2022-10" db="EMBL/GenBank/DDBJ databases">
        <title>Tapping the CABI collections for fungal endophytes: first genome assemblies for Collariella, Neodidymelliopsis, Ascochyta clinopodiicola, Didymella pomorum, Didymosphaeria variabile, Neocosmospora piperis and Neocucurbitaria cava.</title>
        <authorList>
            <person name="Hill R."/>
        </authorList>
    </citation>
    <scope>NUCLEOTIDE SEQUENCE</scope>
    <source>
        <strain evidence="13">IMI 355082</strain>
    </source>
</reference>
<dbReference type="InterPro" id="IPR041068">
    <property type="entry name" value="HTH_51"/>
</dbReference>
<dbReference type="Gene3D" id="3.40.50.150">
    <property type="entry name" value="Vaccinia Virus protein VP39"/>
    <property type="match status" value="2"/>
</dbReference>
<dbReference type="SMART" id="SM00827">
    <property type="entry name" value="PKS_AT"/>
    <property type="match status" value="1"/>
</dbReference>
<dbReference type="InterPro" id="IPR050091">
    <property type="entry name" value="PKS_NRPS_Biosynth_Enz"/>
</dbReference>
<comment type="pathway">
    <text evidence="1">Secondary metabolite biosynthesis; terpenoid biosynthesis.</text>
</comment>
<feature type="region of interest" description="C-terminal hotdog fold" evidence="9">
    <location>
        <begin position="1050"/>
        <end position="1204"/>
    </location>
</feature>
<dbReference type="InterPro" id="IPR049552">
    <property type="entry name" value="PKS_DH_N"/>
</dbReference>
<comment type="caution">
    <text evidence="13">The sequence shown here is derived from an EMBL/GenBank/DDBJ whole genome shotgun (WGS) entry which is preliminary data.</text>
</comment>
<dbReference type="SMART" id="SM00822">
    <property type="entry name" value="PKS_KR"/>
    <property type="match status" value="1"/>
</dbReference>
<dbReference type="Proteomes" id="UP001140453">
    <property type="component" value="Unassembled WGS sequence"/>
</dbReference>
<dbReference type="PROSITE" id="PS52004">
    <property type="entry name" value="KS3_2"/>
    <property type="match status" value="1"/>
</dbReference>
<sequence length="2766" mass="300321">MKHRLYLHKSQAFYHPDPADPNGTNSHPGGHFISGDIRDFDHGFFRFSKGQAAATDPQQRLVMELAYEALENGGITCESLAATATSVYTACFTADYERQLDKDPLDVPTYYATGTGRALLSNRISHMLDLRGPSLTLDTACSGGLIGLHQACQDLRSGESNTAIVAAVNLILGPDQAIGLSNLRMISSTGRSYPFDDRGVGYGRGEGAVVLVLKRLDDAIRDRDHVRAVIRASAAGQDGFTPQTIMYPSGRAQAALIRSAYARCGLRPEDTCYVEAHGTGTVAGDTEELRGIAEAFADASPTGRSGSLYVGSMKGAIGHTECVSGLASVLKATAMFEHDMIPPVAGFANPKPGLPLDSISIPTKAISWPQTRGLAPRISINSFGFGGTNAHVILERYIPNPVPNAKDDVTSPRLFTLSANSATSLRSMIQAHADWVAHWQEDNIPLADLSYTLLHRRTSLPYRFSAVACDRTSLLDRLHAGTAELASKMPPKGNVIFFVLTGQGAQWAGMGRELLLDTITPSLIFRNSIRKSRDILHSLGAAWDLETELLRPRLASRLDEAELAQPATTAIQIALVALLLSQGVRPRAVVGHSSGEIAAAYTAGFLSQETAISVAYHRGFMASAVRAKGLSRGAMLSVGLGAQEVKKRFLGNLTTGQAMIACINSPRSVTVSGDAYAVEEVAERIAAAEDDIFHRRLLVDTAYHSHHMRAVADEYRCRISEAACGTMLEDGESEIAFISSVTGEPKKSDFGADYWVSNLTSTVNFGEALQALGQRHCRSEAKSLFIEIGPHPSLSGPVRQSNIFQQQSEDGPRMSMQYLAPLQRKMDAISSTLALAGKLFENGVPMTWDAVSPLAPGVDTASVRHDLPAYKWDHSVKHWHESRVARAYLHRKEPYHDLVGVPIPEATDLEPRWRHFISLATLPWLADHVVDGLTVFPGSGYLCMAIESLMQLSRLRNPKHPLEIVVLRDVSFKRALVVPETQRVELQLSLRPEPGSEFCFQFTVAALSDDGRWYDHADGVVQGQWAEEDMAGRTEVTPLEQVPKIQSLLGAKHILHDELYGQLSAVGNTYGPTFAGLSSITMAADGARAVSSLNIQDVRTSMPASYQRPHVVHPSTLDTILHSSLPLAGRCLGAGSIMPVQIGELVVNITESLEKPGSTLDISTQIMSTQYRTALSEVTVIANGLRVLSATGIELRSLAARQKERQDQPPTTSPREICYELEWHVDIEHLRQKDLVGVPSLSDIVAHVGVKRHGPSTIGLGASADLTDEVLNAIQSHDDNEVAHHDYVDLTPGRFEDAAAHLKRFPVEYRMLRPGMRPGPRGFKTSSYDLVLAESAKWLGQAAELVKPGGSILLVMNESSFHGGEWRRVLRGIHVALEEQAAIRESHGRFVVVAKVRLSDEHLPQRVHLLSHSWPTSCPAWVASVREGLRTRGAEVTLDKLSPENLQPLLSSGRKDDTAAVEEKGGEVFIVIDDHESPILSDPRALPAAITLMTSPSHVVWLSPDDPSAFHQIEGVARTAHAENESLRMTTIHTSKSILVNDKSHGRLVDLVASVASTLVNVDVAHTEREYRIRETGSVVIPRLHRSDRLNHAITENSESRLSSEVESCRFVNRQRSLRLSPDDSGSFIADDAAHNPELADEEIEIDTCAFVCSKSNRARSLALGEYTGVVARVGASVTSLVPGDRVVALSPGVGANRVRIRHTQALRFQSEMYANLISANMASALLLDTIAATYAVRTVARVVSSKGTILVHGALTAAGRAVVAAWRSIGVRVTATAADKVEIGLLKEQLGIDGDDVLVTRPSLHRPWARHIFPEGLDAIVRTGDGCFKLISDALNLVKPFGSVVTVGDSPLVKGAGMATMKFPPNVAIHSIDVVSLLQTRPDMIASLMASSTDALKHFPLSGLDIPVHDIADSETALRLVNTGVHHKVILEAGSDSHVQVCSDPAQRLKMKQWSDENATYVVAGGLGDIGQRLLCLMAELGARHVATLSRRALDSEVRTKLQERLEAIRPGFRLYTLQGDITSVLGIQNAAAELASHGAPPVRGIIQAAIVLIERPLELVTFEDFTTVTEPKVQGTDNLVRTFQSSHLDFVLCLSSFAGINGVGALGAYNAGNTVQDSLAHADRFAVPALRQETPTRFLTVNFGWTDDVMYTSNDEKRQSALRRAGFTPIRAEELERFFRYILSAVVDADSPSHQLRQAVIGADAESLAGTTASNSNVHAAMFSHIRDSRQRVEGVPAGSGRAGEDVAEGDQQTFEQVVESGEVGAVVEFVSRAVSAQLARLIDVSGTTINVRQSSIMGLGLDSLVAVELRNWIIKQFHAPLQSSEILVEQTVWALSERIVARSTRMSVTAASDAPLLAARLNETQIAPASSHVDPADYLVYATPTLESQGTLDRDSVLGAFQAAGVATDGYIRNGKLTSYSVEWMPQSDEVAIAVFCNALEELGCPIRSAEAGTALTRIPHLAAHEKLVGHMYTHLEKRHLIRMIDGCIVRTDVPCPSEDIGSAFDRLLKERPGQNAEIELMRLMGSNYGRCLAGEADAVQLLFGDSHTRQLLARSYSSSELNSVLLKQLTDFIESVARSWPDEKAPLRILEVGAGTGGTTAWLLPMLARLNIPVIYTVTDIGPVFVKDLSSTFKKFPFVNYKVLDIEQEPEDALRGTQHIVLGTNVVHATRHVSQSLKNIHALLRSDGFVVIGEMITQMLWTDVIFGLLAGFWCFEDGRKHATQSAEAWELSLRSAGYGHVDWTRGQRPEAELQALIFALAS</sequence>
<dbReference type="Gene3D" id="3.40.47.10">
    <property type="match status" value="1"/>
</dbReference>
<evidence type="ECO:0000313" key="13">
    <source>
        <dbReference type="EMBL" id="KAJ4385202.1"/>
    </source>
</evidence>
<dbReference type="InterPro" id="IPR042104">
    <property type="entry name" value="PKS_dehydratase_sf"/>
</dbReference>
<dbReference type="Pfam" id="PF18558">
    <property type="entry name" value="HTH_51"/>
    <property type="match status" value="1"/>
</dbReference>
<keyword evidence="7" id="KW-0511">Multifunctional enzyme</keyword>
<feature type="domain" description="Carrier" evidence="10">
    <location>
        <begin position="2271"/>
        <end position="2346"/>
    </location>
</feature>
<dbReference type="InterPro" id="IPR029063">
    <property type="entry name" value="SAM-dependent_MTases_sf"/>
</dbReference>
<evidence type="ECO:0000259" key="10">
    <source>
        <dbReference type="PROSITE" id="PS50075"/>
    </source>
</evidence>
<dbReference type="PROSITE" id="PS50075">
    <property type="entry name" value="CARRIER"/>
    <property type="match status" value="1"/>
</dbReference>
<proteinExistence type="predicted"/>
<evidence type="ECO:0000256" key="7">
    <source>
        <dbReference type="ARBA" id="ARBA00023268"/>
    </source>
</evidence>
<keyword evidence="2" id="KW-0596">Phosphopantetheine</keyword>
<dbReference type="InterPro" id="IPR013968">
    <property type="entry name" value="PKS_KR"/>
</dbReference>
<dbReference type="SUPFAM" id="SSF50129">
    <property type="entry name" value="GroES-like"/>
    <property type="match status" value="1"/>
</dbReference>
<dbReference type="Pfam" id="PF23297">
    <property type="entry name" value="ACP_SdgA_C"/>
    <property type="match status" value="1"/>
</dbReference>
<evidence type="ECO:0000256" key="5">
    <source>
        <dbReference type="ARBA" id="ARBA00022857"/>
    </source>
</evidence>
<dbReference type="Pfam" id="PF00109">
    <property type="entry name" value="ketoacyl-synt"/>
    <property type="match status" value="1"/>
</dbReference>
<dbReference type="InterPro" id="IPR049900">
    <property type="entry name" value="PKS_mFAS_DH"/>
</dbReference>
<dbReference type="InterPro" id="IPR020807">
    <property type="entry name" value="PKS_DH"/>
</dbReference>
<dbReference type="SMART" id="SM00825">
    <property type="entry name" value="PKS_KS"/>
    <property type="match status" value="1"/>
</dbReference>
<dbReference type="InterPro" id="IPR036736">
    <property type="entry name" value="ACP-like_sf"/>
</dbReference>
<feature type="region of interest" description="N-terminal hotdog fold" evidence="9">
    <location>
        <begin position="896"/>
        <end position="1028"/>
    </location>
</feature>
<evidence type="ECO:0000256" key="1">
    <source>
        <dbReference type="ARBA" id="ARBA00004721"/>
    </source>
</evidence>
<evidence type="ECO:0000256" key="3">
    <source>
        <dbReference type="ARBA" id="ARBA00022553"/>
    </source>
</evidence>
<dbReference type="Gene3D" id="3.10.129.110">
    <property type="entry name" value="Polyketide synthase dehydratase"/>
    <property type="match status" value="1"/>
</dbReference>
<dbReference type="Pfam" id="PF00698">
    <property type="entry name" value="Acyl_transf_1"/>
    <property type="match status" value="1"/>
</dbReference>
<dbReference type="InterPro" id="IPR014030">
    <property type="entry name" value="Ketoacyl_synth_N"/>
</dbReference>
<keyword evidence="6" id="KW-0560">Oxidoreductase</keyword>
<dbReference type="InterPro" id="IPR032821">
    <property type="entry name" value="PKS_assoc"/>
</dbReference>
<keyword evidence="8" id="KW-0012">Acyltransferase</keyword>
<dbReference type="CDD" id="cd00833">
    <property type="entry name" value="PKS"/>
    <property type="match status" value="1"/>
</dbReference>
<feature type="domain" description="Ketosynthase family 3 (KS3)" evidence="11">
    <location>
        <begin position="1"/>
        <end position="396"/>
    </location>
</feature>
<dbReference type="Pfam" id="PF08659">
    <property type="entry name" value="KR"/>
    <property type="match status" value="1"/>
</dbReference>
<dbReference type="InterPro" id="IPR016035">
    <property type="entry name" value="Acyl_Trfase/lysoPLipase"/>
</dbReference>
<evidence type="ECO:0000313" key="14">
    <source>
        <dbReference type="Proteomes" id="UP001140453"/>
    </source>
</evidence>
<dbReference type="InterPro" id="IPR001227">
    <property type="entry name" value="Ac_transferase_dom_sf"/>
</dbReference>
<accession>A0A9W9CSJ2</accession>
<name>A0A9W9CSJ2_9PEZI</name>
<feature type="active site" description="Proton donor; for dehydratase activity" evidence="9">
    <location>
        <position position="1118"/>
    </location>
</feature>
<dbReference type="SUPFAM" id="SSF47336">
    <property type="entry name" value="ACP-like"/>
    <property type="match status" value="1"/>
</dbReference>
<evidence type="ECO:0008006" key="15">
    <source>
        <dbReference type="Google" id="ProtNLM"/>
    </source>
</evidence>
<dbReference type="GO" id="GO:0004312">
    <property type="term" value="F:fatty acid synthase activity"/>
    <property type="evidence" value="ECO:0007669"/>
    <property type="project" value="TreeGrafter"/>
</dbReference>
<dbReference type="SUPFAM" id="SSF53335">
    <property type="entry name" value="S-adenosyl-L-methionine-dependent methyltransferases"/>
    <property type="match status" value="1"/>
</dbReference>
<dbReference type="Gene3D" id="1.10.1200.10">
    <property type="entry name" value="ACP-like"/>
    <property type="match status" value="1"/>
</dbReference>
<dbReference type="Gene3D" id="3.40.50.720">
    <property type="entry name" value="NAD(P)-binding Rossmann-like Domain"/>
    <property type="match status" value="2"/>
</dbReference>
<dbReference type="GO" id="GO:0031177">
    <property type="term" value="F:phosphopantetheine binding"/>
    <property type="evidence" value="ECO:0007669"/>
    <property type="project" value="InterPro"/>
</dbReference>
<dbReference type="SMART" id="SM00826">
    <property type="entry name" value="PKS_DH"/>
    <property type="match status" value="1"/>
</dbReference>
<dbReference type="InterPro" id="IPR014043">
    <property type="entry name" value="Acyl_transferase_dom"/>
</dbReference>
<evidence type="ECO:0000256" key="4">
    <source>
        <dbReference type="ARBA" id="ARBA00022679"/>
    </source>
</evidence>
<dbReference type="SUPFAM" id="SSF52151">
    <property type="entry name" value="FabD/lysophospholipase-like"/>
    <property type="match status" value="1"/>
</dbReference>
<dbReference type="InterPro" id="IPR009081">
    <property type="entry name" value="PP-bd_ACP"/>
</dbReference>
<dbReference type="Gene3D" id="3.40.366.10">
    <property type="entry name" value="Malonyl-Coenzyme A Acyl Carrier Protein, domain 2"/>
    <property type="match status" value="1"/>
</dbReference>
<feature type="active site" description="Proton acceptor; for dehydratase activity" evidence="9">
    <location>
        <position position="928"/>
    </location>
</feature>
<keyword evidence="14" id="KW-1185">Reference proteome</keyword>
<dbReference type="InterPro" id="IPR016036">
    <property type="entry name" value="Malonyl_transacylase_ACP-bd"/>
</dbReference>
<protein>
    <recommendedName>
        <fullName evidence="15">Polyketide synthase</fullName>
    </recommendedName>
</protein>
<dbReference type="InterPro" id="IPR036291">
    <property type="entry name" value="NAD(P)-bd_dom_sf"/>
</dbReference>
<organism evidence="13 14">
    <name type="scientific">Gnomoniopsis smithogilvyi</name>
    <dbReference type="NCBI Taxonomy" id="1191159"/>
    <lineage>
        <taxon>Eukaryota</taxon>
        <taxon>Fungi</taxon>
        <taxon>Dikarya</taxon>
        <taxon>Ascomycota</taxon>
        <taxon>Pezizomycotina</taxon>
        <taxon>Sordariomycetes</taxon>
        <taxon>Sordariomycetidae</taxon>
        <taxon>Diaporthales</taxon>
        <taxon>Gnomoniaceae</taxon>
        <taxon>Gnomoniopsis</taxon>
    </lineage>
</organism>
<evidence type="ECO:0000256" key="6">
    <source>
        <dbReference type="ARBA" id="ARBA00023002"/>
    </source>
</evidence>
<dbReference type="InterPro" id="IPR014031">
    <property type="entry name" value="Ketoacyl_synth_C"/>
</dbReference>
<gene>
    <name evidence="13" type="ORF">N0V93_010263</name>
</gene>
<keyword evidence="5" id="KW-0521">NADP</keyword>
<dbReference type="InterPro" id="IPR020841">
    <property type="entry name" value="PKS_Beta-ketoAc_synthase_dom"/>
</dbReference>
<dbReference type="Pfam" id="PF08242">
    <property type="entry name" value="Methyltransf_12"/>
    <property type="match status" value="1"/>
</dbReference>
<dbReference type="CDD" id="cd02440">
    <property type="entry name" value="AdoMet_MTases"/>
    <property type="match status" value="1"/>
</dbReference>
<dbReference type="Pfam" id="PF21089">
    <property type="entry name" value="PKS_DH_N"/>
    <property type="match status" value="1"/>
</dbReference>
<dbReference type="GO" id="GO:0016491">
    <property type="term" value="F:oxidoreductase activity"/>
    <property type="evidence" value="ECO:0007669"/>
    <property type="project" value="UniProtKB-KW"/>
</dbReference>
<dbReference type="PROSITE" id="PS00012">
    <property type="entry name" value="PHOSPHOPANTETHEINE"/>
    <property type="match status" value="1"/>
</dbReference>
<dbReference type="Pfam" id="PF16197">
    <property type="entry name" value="KAsynt_C_assoc"/>
    <property type="match status" value="1"/>
</dbReference>
<dbReference type="InterPro" id="IPR057326">
    <property type="entry name" value="KR_dom"/>
</dbReference>
<dbReference type="SMART" id="SM00829">
    <property type="entry name" value="PKS_ER"/>
    <property type="match status" value="1"/>
</dbReference>
<dbReference type="InterPro" id="IPR020806">
    <property type="entry name" value="PKS_PP-bd"/>
</dbReference>
<dbReference type="EMBL" id="JAPEVB010000008">
    <property type="protein sequence ID" value="KAJ4385202.1"/>
    <property type="molecule type" value="Genomic_DNA"/>
</dbReference>
<dbReference type="InterPro" id="IPR049551">
    <property type="entry name" value="PKS_DH_C"/>
</dbReference>
<dbReference type="PROSITE" id="PS52019">
    <property type="entry name" value="PKS_MFAS_DH"/>
    <property type="match status" value="1"/>
</dbReference>
<feature type="domain" description="PKS/mFAS DH" evidence="12">
    <location>
        <begin position="896"/>
        <end position="1204"/>
    </location>
</feature>
<dbReference type="InterPro" id="IPR013217">
    <property type="entry name" value="Methyltransf_12"/>
</dbReference>
<dbReference type="SUPFAM" id="SSF53901">
    <property type="entry name" value="Thiolase-like"/>
    <property type="match status" value="1"/>
</dbReference>
<dbReference type="SUPFAM" id="SSF55048">
    <property type="entry name" value="Probable ACP-binding domain of malonyl-CoA ACP transacylase"/>
    <property type="match status" value="1"/>
</dbReference>
<dbReference type="InterPro" id="IPR006162">
    <property type="entry name" value="Ppantetheine_attach_site"/>
</dbReference>
<dbReference type="InterPro" id="IPR016039">
    <property type="entry name" value="Thiolase-like"/>
</dbReference>
<evidence type="ECO:0000259" key="11">
    <source>
        <dbReference type="PROSITE" id="PS52004"/>
    </source>
</evidence>
<evidence type="ECO:0000256" key="9">
    <source>
        <dbReference type="PROSITE-ProRule" id="PRU01363"/>
    </source>
</evidence>
<keyword evidence="4" id="KW-0808">Transferase</keyword>
<dbReference type="SUPFAM" id="SSF51735">
    <property type="entry name" value="NAD(P)-binding Rossmann-fold domains"/>
    <property type="match status" value="2"/>
</dbReference>
<dbReference type="SMART" id="SM00823">
    <property type="entry name" value="PKS_PP"/>
    <property type="match status" value="1"/>
</dbReference>